<evidence type="ECO:0000256" key="1">
    <source>
        <dbReference type="SAM" id="Coils"/>
    </source>
</evidence>
<dbReference type="AlphaFoldDB" id="A0A3S5CKH5"/>
<comment type="caution">
    <text evidence="2">The sequence shown here is derived from an EMBL/GenBank/DDBJ whole genome shotgun (WGS) entry which is preliminary data.</text>
</comment>
<evidence type="ECO:0000313" key="3">
    <source>
        <dbReference type="Proteomes" id="UP000784294"/>
    </source>
</evidence>
<accession>A0A3S5CKH5</accession>
<evidence type="ECO:0000313" key="2">
    <source>
        <dbReference type="EMBL" id="VEL28661.1"/>
    </source>
</evidence>
<reference evidence="2" key="1">
    <citation type="submission" date="2018-11" db="EMBL/GenBank/DDBJ databases">
        <authorList>
            <consortium name="Pathogen Informatics"/>
        </authorList>
    </citation>
    <scope>NUCLEOTIDE SEQUENCE</scope>
</reference>
<gene>
    <name evidence="2" type="ORF">PXEA_LOCUS22101</name>
</gene>
<proteinExistence type="predicted"/>
<sequence length="139" mass="16120">MDSSQSLEVKIVELTNEAGLDMQRESERLVRLSEALAARLCQINAAFEEMVEHRAELDRLQTLADRLSGEVKVANRLLETARHGRNAAEQNKELFRLEGVEDQLRQAEVELREVQTELDLFKRRIKERLVTPKSFLQNY</sequence>
<keyword evidence="3" id="KW-1185">Reference proteome</keyword>
<dbReference type="Proteomes" id="UP000784294">
    <property type="component" value="Unassembled WGS sequence"/>
</dbReference>
<protein>
    <submittedName>
        <fullName evidence="2">Uncharacterized protein</fullName>
    </submittedName>
</protein>
<keyword evidence="1" id="KW-0175">Coiled coil</keyword>
<name>A0A3S5CKH5_9PLAT</name>
<dbReference type="EMBL" id="CAAALY010096700">
    <property type="protein sequence ID" value="VEL28661.1"/>
    <property type="molecule type" value="Genomic_DNA"/>
</dbReference>
<feature type="coiled-coil region" evidence="1">
    <location>
        <begin position="43"/>
        <end position="124"/>
    </location>
</feature>
<organism evidence="2 3">
    <name type="scientific">Protopolystoma xenopodis</name>
    <dbReference type="NCBI Taxonomy" id="117903"/>
    <lineage>
        <taxon>Eukaryota</taxon>
        <taxon>Metazoa</taxon>
        <taxon>Spiralia</taxon>
        <taxon>Lophotrochozoa</taxon>
        <taxon>Platyhelminthes</taxon>
        <taxon>Monogenea</taxon>
        <taxon>Polyopisthocotylea</taxon>
        <taxon>Polystomatidea</taxon>
        <taxon>Polystomatidae</taxon>
        <taxon>Protopolystoma</taxon>
    </lineage>
</organism>